<protein>
    <recommendedName>
        <fullName evidence="4">Fungal N-terminal domain-containing protein</fullName>
    </recommendedName>
</protein>
<gene>
    <name evidence="2" type="ORF">R3P38DRAFT_1343415</name>
</gene>
<comment type="caution">
    <text evidence="2">The sequence shown here is derived from an EMBL/GenBank/DDBJ whole genome shotgun (WGS) entry which is preliminary data.</text>
</comment>
<sequence>MSRTFRWFKGFLRRQLSRVQSCSKSPTAVTTDDSETEHITSCAEETNSPSPTGPGRAGRTAWNAFSLALTTLSDVSSQIPLATPLSGIIDSVLTLAGRIEQTTANAAGFTQLASRIELLTPVVKDMAENNPNGKGQILVEKLKTEMLSMKNDFETAKTEGRLARFLNSGDNMATIAKHNTTLAQLIADSTLANTAEVLKLLRESENSKVQGSLDPEATFVMADLAGRIHC</sequence>
<dbReference type="EMBL" id="JAWWNJ010000005">
    <property type="protein sequence ID" value="KAK7055074.1"/>
    <property type="molecule type" value="Genomic_DNA"/>
</dbReference>
<evidence type="ECO:0000313" key="3">
    <source>
        <dbReference type="Proteomes" id="UP001362999"/>
    </source>
</evidence>
<keyword evidence="3" id="KW-1185">Reference proteome</keyword>
<evidence type="ECO:0008006" key="4">
    <source>
        <dbReference type="Google" id="ProtNLM"/>
    </source>
</evidence>
<evidence type="ECO:0000313" key="2">
    <source>
        <dbReference type="EMBL" id="KAK7055074.1"/>
    </source>
</evidence>
<proteinExistence type="predicted"/>
<organism evidence="2 3">
    <name type="scientific">Favolaschia claudopus</name>
    <dbReference type="NCBI Taxonomy" id="2862362"/>
    <lineage>
        <taxon>Eukaryota</taxon>
        <taxon>Fungi</taxon>
        <taxon>Dikarya</taxon>
        <taxon>Basidiomycota</taxon>
        <taxon>Agaricomycotina</taxon>
        <taxon>Agaricomycetes</taxon>
        <taxon>Agaricomycetidae</taxon>
        <taxon>Agaricales</taxon>
        <taxon>Marasmiineae</taxon>
        <taxon>Mycenaceae</taxon>
        <taxon>Favolaschia</taxon>
    </lineage>
</organism>
<feature type="region of interest" description="Disordered" evidence="1">
    <location>
        <begin position="22"/>
        <end position="58"/>
    </location>
</feature>
<dbReference type="AlphaFoldDB" id="A0AAW0DTS2"/>
<accession>A0AAW0DTS2</accession>
<dbReference type="Proteomes" id="UP001362999">
    <property type="component" value="Unassembled WGS sequence"/>
</dbReference>
<feature type="compositionally biased region" description="Polar residues" evidence="1">
    <location>
        <begin position="22"/>
        <end position="31"/>
    </location>
</feature>
<reference evidence="2 3" key="1">
    <citation type="journal article" date="2024" name="J Genomics">
        <title>Draft genome sequencing and assembly of Favolaschia claudopus CIRM-BRFM 2984 isolated from oak limbs.</title>
        <authorList>
            <person name="Navarro D."/>
            <person name="Drula E."/>
            <person name="Chaduli D."/>
            <person name="Cazenave R."/>
            <person name="Ahrendt S."/>
            <person name="Wang J."/>
            <person name="Lipzen A."/>
            <person name="Daum C."/>
            <person name="Barry K."/>
            <person name="Grigoriev I.V."/>
            <person name="Favel A."/>
            <person name="Rosso M.N."/>
            <person name="Martin F."/>
        </authorList>
    </citation>
    <scope>NUCLEOTIDE SEQUENCE [LARGE SCALE GENOMIC DNA]</scope>
    <source>
        <strain evidence="2 3">CIRM-BRFM 2984</strain>
    </source>
</reference>
<evidence type="ECO:0000256" key="1">
    <source>
        <dbReference type="SAM" id="MobiDB-lite"/>
    </source>
</evidence>
<name>A0AAW0DTS2_9AGAR</name>